<organism evidence="3 4">
    <name type="scientific">Comamonas sediminis</name>
    <dbReference type="NCBI Taxonomy" id="1783360"/>
    <lineage>
        <taxon>Bacteria</taxon>
        <taxon>Pseudomonadati</taxon>
        <taxon>Pseudomonadota</taxon>
        <taxon>Betaproteobacteria</taxon>
        <taxon>Burkholderiales</taxon>
        <taxon>Comamonadaceae</taxon>
        <taxon>Comamonas</taxon>
    </lineage>
</organism>
<accession>A0ABV4B1E7</accession>
<reference evidence="3 4" key="1">
    <citation type="journal article" date="2016" name="Int. J. Syst. Evol. Microbiol.">
        <title>Description of Comamonas sediminis sp. nov., isolated from lagoon sediments.</title>
        <authorList>
            <person name="Subhash Y."/>
            <person name="Bang J.J."/>
            <person name="You T.H."/>
            <person name="Lee S.S."/>
        </authorList>
    </citation>
    <scope>NUCLEOTIDE SEQUENCE [LARGE SCALE GENOMIC DNA]</scope>
    <source>
        <strain evidence="3 4">JCM 31169</strain>
    </source>
</reference>
<keyword evidence="4" id="KW-1185">Reference proteome</keyword>
<dbReference type="EMBL" id="JBGBDC010000003">
    <property type="protein sequence ID" value="MEY2251200.1"/>
    <property type="molecule type" value="Genomic_DNA"/>
</dbReference>
<keyword evidence="2" id="KW-0812">Transmembrane</keyword>
<keyword evidence="2" id="KW-0472">Membrane</keyword>
<feature type="transmembrane region" description="Helical" evidence="2">
    <location>
        <begin position="53"/>
        <end position="76"/>
    </location>
</feature>
<sequence length="186" mass="21009">MTHGFRDAPDGLRYAESISGPMRLFVATIGLAMFLIPVPFVHHAHGGLRWWQWLLLAACVAVPAMMGLFFLSLAGGRCLRLHFDNRQRCMLRHRRFPWPRHPEAVPYAKIDPPSVLERSSEDGPHYVVRLAVRGERAMHLGSFGWQAEAQDWCQRIADHLQHQQPLPTPMAPTPGSDGAHADPQTR</sequence>
<dbReference type="RefSeq" id="WP_369459721.1">
    <property type="nucleotide sequence ID" value="NZ_JBGBDC010000003.1"/>
</dbReference>
<keyword evidence="2" id="KW-1133">Transmembrane helix</keyword>
<evidence type="ECO:0000313" key="4">
    <source>
        <dbReference type="Proteomes" id="UP001562178"/>
    </source>
</evidence>
<gene>
    <name evidence="3" type="ORF">AB7A72_09300</name>
</gene>
<feature type="transmembrane region" description="Helical" evidence="2">
    <location>
        <begin position="21"/>
        <end position="41"/>
    </location>
</feature>
<evidence type="ECO:0000256" key="2">
    <source>
        <dbReference type="SAM" id="Phobius"/>
    </source>
</evidence>
<evidence type="ECO:0008006" key="5">
    <source>
        <dbReference type="Google" id="ProtNLM"/>
    </source>
</evidence>
<evidence type="ECO:0000256" key="1">
    <source>
        <dbReference type="SAM" id="MobiDB-lite"/>
    </source>
</evidence>
<proteinExistence type="predicted"/>
<comment type="caution">
    <text evidence="3">The sequence shown here is derived from an EMBL/GenBank/DDBJ whole genome shotgun (WGS) entry which is preliminary data.</text>
</comment>
<protein>
    <recommendedName>
        <fullName evidence="5">PH domain-containing protein</fullName>
    </recommendedName>
</protein>
<evidence type="ECO:0000313" key="3">
    <source>
        <dbReference type="EMBL" id="MEY2251200.1"/>
    </source>
</evidence>
<feature type="region of interest" description="Disordered" evidence="1">
    <location>
        <begin position="164"/>
        <end position="186"/>
    </location>
</feature>
<name>A0ABV4B1E7_9BURK</name>
<dbReference type="Proteomes" id="UP001562178">
    <property type="component" value="Unassembled WGS sequence"/>
</dbReference>